<dbReference type="AlphaFoldDB" id="A0A3E1K5P5"/>
<protein>
    <submittedName>
        <fullName evidence="4">NAD(P)/FAD-dependent oxidoreductase</fullName>
    </submittedName>
</protein>
<dbReference type="OrthoDB" id="312624at2"/>
<dbReference type="SUPFAM" id="SSF51905">
    <property type="entry name" value="FAD/NAD(P)-binding domain"/>
    <property type="match status" value="2"/>
</dbReference>
<dbReference type="InterPro" id="IPR036188">
    <property type="entry name" value="FAD/NAD-bd_sf"/>
</dbReference>
<dbReference type="Proteomes" id="UP000260351">
    <property type="component" value="Unassembled WGS sequence"/>
</dbReference>
<dbReference type="PRINTS" id="PR00419">
    <property type="entry name" value="ADXRDTASE"/>
</dbReference>
<accession>A0A3E1K5P5</accession>
<keyword evidence="3" id="KW-0560">Oxidoreductase</keyword>
<evidence type="ECO:0000256" key="2">
    <source>
        <dbReference type="ARBA" id="ARBA00022827"/>
    </source>
</evidence>
<reference evidence="4 5" key="1">
    <citation type="submission" date="2018-08" db="EMBL/GenBank/DDBJ databases">
        <title>Wenzhouxiangella salilacus sp. nov., a novel bacterium isolated from a saline lake in Xinjiang Province, China.</title>
        <authorList>
            <person name="Han S."/>
        </authorList>
    </citation>
    <scope>NUCLEOTIDE SEQUENCE [LARGE SCALE GENOMIC DNA]</scope>
    <source>
        <strain evidence="4 5">XDB06</strain>
    </source>
</reference>
<proteinExistence type="predicted"/>
<evidence type="ECO:0000256" key="3">
    <source>
        <dbReference type="ARBA" id="ARBA00023002"/>
    </source>
</evidence>
<evidence type="ECO:0000256" key="1">
    <source>
        <dbReference type="ARBA" id="ARBA00022630"/>
    </source>
</evidence>
<dbReference type="GO" id="GO:0050661">
    <property type="term" value="F:NADP binding"/>
    <property type="evidence" value="ECO:0007669"/>
    <property type="project" value="InterPro"/>
</dbReference>
<dbReference type="GO" id="GO:0050660">
    <property type="term" value="F:flavin adenine dinucleotide binding"/>
    <property type="evidence" value="ECO:0007669"/>
    <property type="project" value="InterPro"/>
</dbReference>
<dbReference type="EMBL" id="QUZK01000051">
    <property type="protein sequence ID" value="RFF29260.1"/>
    <property type="molecule type" value="Genomic_DNA"/>
</dbReference>
<name>A0A3E1K5P5_9GAMM</name>
<sequence>MPSQRSHHYRIAIIGAGFAGLGAAIRLRQRGERDFRIFEKSDGVGGTWWVNRYPGCACDVPSRLYSLSFAPNPDWTRHFAPRAEIQAYLEGLVFEHRLEPHLQTDTEIVRAEWLDDAKRWRLTDGRGLQCTADVLVSALGGLSRPAWPDLPGLDEFEGRVVHSQQWPRDLNLEDRRIGVVGTGASAAQLVPEVARKARHLTVFQRTPAWIIPRRDRPIGPVRRKLFRRFPLALKMARFAIWARNELRVPALMRWHWMAAGHRWLANRHRRRQVRDPLLRDKLRPDYDIGCKRVILSDDFYPTFNRDNVTLVDRAVERVTESAVVDADGKAHPVDVLILATGFRATEPVPKGMITGRGGRDLARQWRTGPAAYKGTTVHGFPNLFILLGPNTALGHSSVLLMIESQIRYLLSALDRLQAAGGEPLEVKQEAEQAWNDWIERRLSRSVWNAGGCSSWYLHPASGRNTTIWPGFTFDFRRRLRRFDPEAYCGRDN</sequence>
<dbReference type="PANTHER" id="PTHR42877">
    <property type="entry name" value="L-ORNITHINE N(5)-MONOOXYGENASE-RELATED"/>
    <property type="match status" value="1"/>
</dbReference>
<dbReference type="PANTHER" id="PTHR42877:SF4">
    <property type="entry name" value="FAD_NAD(P)-BINDING DOMAIN-CONTAINING PROTEIN-RELATED"/>
    <property type="match status" value="1"/>
</dbReference>
<dbReference type="InterPro" id="IPR020946">
    <property type="entry name" value="Flavin_mOase-like"/>
</dbReference>
<dbReference type="Pfam" id="PF00743">
    <property type="entry name" value="FMO-like"/>
    <property type="match status" value="1"/>
</dbReference>
<dbReference type="Gene3D" id="3.50.50.60">
    <property type="entry name" value="FAD/NAD(P)-binding domain"/>
    <property type="match status" value="2"/>
</dbReference>
<gene>
    <name evidence="4" type="ORF">DZC52_14260</name>
</gene>
<dbReference type="RefSeq" id="WP_116651815.1">
    <property type="nucleotide sequence ID" value="NZ_QUZK01000051.1"/>
</dbReference>
<keyword evidence="5" id="KW-1185">Reference proteome</keyword>
<evidence type="ECO:0000313" key="4">
    <source>
        <dbReference type="EMBL" id="RFF29260.1"/>
    </source>
</evidence>
<comment type="caution">
    <text evidence="4">The sequence shown here is derived from an EMBL/GenBank/DDBJ whole genome shotgun (WGS) entry which is preliminary data.</text>
</comment>
<organism evidence="4 5">
    <name type="scientific">Wenzhouxiangella sediminis</name>
    <dbReference type="NCBI Taxonomy" id="1792836"/>
    <lineage>
        <taxon>Bacteria</taxon>
        <taxon>Pseudomonadati</taxon>
        <taxon>Pseudomonadota</taxon>
        <taxon>Gammaproteobacteria</taxon>
        <taxon>Chromatiales</taxon>
        <taxon>Wenzhouxiangellaceae</taxon>
        <taxon>Wenzhouxiangella</taxon>
    </lineage>
</organism>
<dbReference type="InterPro" id="IPR051209">
    <property type="entry name" value="FAD-bind_Monooxygenase_sf"/>
</dbReference>
<keyword evidence="2" id="KW-0274">FAD</keyword>
<dbReference type="GO" id="GO:0004499">
    <property type="term" value="F:N,N-dimethylaniline monooxygenase activity"/>
    <property type="evidence" value="ECO:0007669"/>
    <property type="project" value="InterPro"/>
</dbReference>
<keyword evidence="1" id="KW-0285">Flavoprotein</keyword>
<evidence type="ECO:0000313" key="5">
    <source>
        <dbReference type="Proteomes" id="UP000260351"/>
    </source>
</evidence>